<feature type="domain" description="Lipoyl-binding" evidence="6">
    <location>
        <begin position="50"/>
        <end position="132"/>
    </location>
</feature>
<dbReference type="InterPro" id="IPR003016">
    <property type="entry name" value="2-oxoA_DH_lipoyl-BS"/>
</dbReference>
<dbReference type="SUPFAM" id="SSF51230">
    <property type="entry name" value="Single hybrid motif"/>
    <property type="match status" value="1"/>
</dbReference>
<dbReference type="InterPro" id="IPR000089">
    <property type="entry name" value="Biotin_lipoyl"/>
</dbReference>
<dbReference type="InterPro" id="IPR033753">
    <property type="entry name" value="GCV_H/Fam206"/>
</dbReference>
<dbReference type="GO" id="GO:0009249">
    <property type="term" value="P:protein lipoylation"/>
    <property type="evidence" value="ECO:0007669"/>
    <property type="project" value="TreeGrafter"/>
</dbReference>
<accession>A0A0B7N5P1</accession>
<keyword evidence="2 4" id="KW-0450">Lipoyl</keyword>
<dbReference type="CDD" id="cd06848">
    <property type="entry name" value="GCS_H"/>
    <property type="match status" value="1"/>
</dbReference>
<dbReference type="PANTHER" id="PTHR11715">
    <property type="entry name" value="GLYCINE CLEAVAGE SYSTEM H PROTEIN"/>
    <property type="match status" value="1"/>
</dbReference>
<proteinExistence type="inferred from homology"/>
<comment type="function">
    <text evidence="5">The H protein shuttles the methylamine group of glycine from the P protein to the T protein.</text>
</comment>
<dbReference type="EMBL" id="LN723807">
    <property type="protein sequence ID" value="CEP10359.1"/>
    <property type="molecule type" value="Genomic_DNA"/>
</dbReference>
<evidence type="ECO:0000313" key="7">
    <source>
        <dbReference type="EMBL" id="CEP10359.1"/>
    </source>
</evidence>
<dbReference type="Proteomes" id="UP000054107">
    <property type="component" value="Unassembled WGS sequence"/>
</dbReference>
<gene>
    <name evidence="7" type="primary">PARPA_04029.1 scaffold 10876</name>
</gene>
<dbReference type="GO" id="GO:0019464">
    <property type="term" value="P:glycine decarboxylation via glycine cleavage system"/>
    <property type="evidence" value="ECO:0007669"/>
    <property type="project" value="UniProtKB-UniRule"/>
</dbReference>
<dbReference type="GO" id="GO:0005739">
    <property type="term" value="C:mitochondrion"/>
    <property type="evidence" value="ECO:0007669"/>
    <property type="project" value="UniProtKB-SubCell"/>
</dbReference>
<dbReference type="OrthoDB" id="10264154at2759"/>
<protein>
    <recommendedName>
        <fullName evidence="5">Glycine cleavage system H protein</fullName>
    </recommendedName>
</protein>
<comment type="cofactor">
    <cofactor evidence="5">
        <name>(R)-lipoate</name>
        <dbReference type="ChEBI" id="CHEBI:83088"/>
    </cofactor>
    <text evidence="5">Binds 1 lipoyl cofactor covalently.</text>
</comment>
<dbReference type="PANTHER" id="PTHR11715:SF3">
    <property type="entry name" value="GLYCINE CLEAVAGE SYSTEM H PROTEIN-RELATED"/>
    <property type="match status" value="1"/>
</dbReference>
<comment type="subcellular location">
    <subcellularLocation>
        <location evidence="5">Mitochondrion</location>
    </subcellularLocation>
</comment>
<evidence type="ECO:0000256" key="2">
    <source>
        <dbReference type="ARBA" id="ARBA00022823"/>
    </source>
</evidence>
<dbReference type="NCBIfam" id="NF002270">
    <property type="entry name" value="PRK01202.1"/>
    <property type="match status" value="1"/>
</dbReference>
<dbReference type="GO" id="GO:0005960">
    <property type="term" value="C:glycine cleavage complex"/>
    <property type="evidence" value="ECO:0007669"/>
    <property type="project" value="UniProtKB-UniRule"/>
</dbReference>
<feature type="modified residue" description="N6-lipoyllysine" evidence="4">
    <location>
        <position position="91"/>
    </location>
</feature>
<dbReference type="InterPro" id="IPR017453">
    <property type="entry name" value="GCV_H_sub"/>
</dbReference>
<evidence type="ECO:0000256" key="3">
    <source>
        <dbReference type="ARBA" id="ARBA00022946"/>
    </source>
</evidence>
<keyword evidence="5" id="KW-0496">Mitochondrion</keyword>
<evidence type="ECO:0000256" key="5">
    <source>
        <dbReference type="RuleBase" id="RU364055"/>
    </source>
</evidence>
<dbReference type="STRING" id="35722.A0A0B7N5P1"/>
<dbReference type="NCBIfam" id="TIGR00527">
    <property type="entry name" value="gcvH"/>
    <property type="match status" value="1"/>
</dbReference>
<organism evidence="7 8">
    <name type="scientific">Parasitella parasitica</name>
    <dbReference type="NCBI Taxonomy" id="35722"/>
    <lineage>
        <taxon>Eukaryota</taxon>
        <taxon>Fungi</taxon>
        <taxon>Fungi incertae sedis</taxon>
        <taxon>Mucoromycota</taxon>
        <taxon>Mucoromycotina</taxon>
        <taxon>Mucoromycetes</taxon>
        <taxon>Mucorales</taxon>
        <taxon>Mucorineae</taxon>
        <taxon>Mucoraceae</taxon>
        <taxon>Parasitella</taxon>
    </lineage>
</organism>
<dbReference type="InterPro" id="IPR011053">
    <property type="entry name" value="Single_hybrid_motif"/>
</dbReference>
<dbReference type="HAMAP" id="MF_00272">
    <property type="entry name" value="GcvH"/>
    <property type="match status" value="1"/>
</dbReference>
<dbReference type="PROSITE" id="PS50968">
    <property type="entry name" value="BIOTINYL_LIPOYL"/>
    <property type="match status" value="1"/>
</dbReference>
<comment type="subunit">
    <text evidence="5">The glycine cleavage system is composed of four proteins: P, T, L and H.</text>
</comment>
<dbReference type="Pfam" id="PF01597">
    <property type="entry name" value="GCV_H"/>
    <property type="match status" value="1"/>
</dbReference>
<dbReference type="AlphaFoldDB" id="A0A0B7N5P1"/>
<reference evidence="7 8" key="1">
    <citation type="submission" date="2014-09" db="EMBL/GenBank/DDBJ databases">
        <authorList>
            <person name="Ellenberger Sabrina"/>
        </authorList>
    </citation>
    <scope>NUCLEOTIDE SEQUENCE [LARGE SCALE GENOMIC DNA]</scope>
    <source>
        <strain evidence="7 8">CBS 412.66</strain>
    </source>
</reference>
<keyword evidence="3 5" id="KW-0809">Transit peptide</keyword>
<evidence type="ECO:0000259" key="6">
    <source>
        <dbReference type="PROSITE" id="PS50968"/>
    </source>
</evidence>
<name>A0A0B7N5P1_9FUNG</name>
<dbReference type="InterPro" id="IPR002930">
    <property type="entry name" value="GCV_H"/>
</dbReference>
<evidence type="ECO:0000256" key="1">
    <source>
        <dbReference type="ARBA" id="ARBA00009249"/>
    </source>
</evidence>
<sequence>MALRLLTSRVIARASYMPVVRKSATMAAFRGYATKKYTSDHEWISIDNGVGTFGITDFAQKALGDVVFVETPAVGDVVAKEEQVGAIESVKAASDIYSPVSGEIVNVNEGLADEPSLINSSPEEDGWLAKIKISDESELEGLMDEQAYQAHCDAAEDH</sequence>
<evidence type="ECO:0000256" key="4">
    <source>
        <dbReference type="PIRSR" id="PIRSR617453-50"/>
    </source>
</evidence>
<comment type="similarity">
    <text evidence="1 5">Belongs to the GcvH family.</text>
</comment>
<dbReference type="PROSITE" id="PS00189">
    <property type="entry name" value="LIPOYL"/>
    <property type="match status" value="1"/>
</dbReference>
<keyword evidence="8" id="KW-1185">Reference proteome</keyword>
<evidence type="ECO:0000313" key="8">
    <source>
        <dbReference type="Proteomes" id="UP000054107"/>
    </source>
</evidence>
<dbReference type="Gene3D" id="2.40.50.100">
    <property type="match status" value="1"/>
</dbReference>